<gene>
    <name evidence="1" type="ORF">M1L60_07345</name>
</gene>
<dbReference type="Proteomes" id="UP001523369">
    <property type="component" value="Unassembled WGS sequence"/>
</dbReference>
<dbReference type="PANTHER" id="PTHR31299:SF0">
    <property type="entry name" value="ESTERASE, PUTATIVE (AFU_ORTHOLOGUE AFUA_1G05850)-RELATED"/>
    <property type="match status" value="1"/>
</dbReference>
<dbReference type="InterPro" id="IPR007815">
    <property type="entry name" value="Emycin_Estase"/>
</dbReference>
<evidence type="ECO:0000313" key="1">
    <source>
        <dbReference type="EMBL" id="MCO8270409.1"/>
    </source>
</evidence>
<dbReference type="EMBL" id="JAMYJR010000004">
    <property type="protein sequence ID" value="MCO8270409.1"/>
    <property type="molecule type" value="Genomic_DNA"/>
</dbReference>
<dbReference type="InterPro" id="IPR052036">
    <property type="entry name" value="Hydrolase/PRTase-associated"/>
</dbReference>
<reference evidence="1 2" key="1">
    <citation type="submission" date="2022-06" db="EMBL/GenBank/DDBJ databases">
        <title>New Species of the Genus Actinoplanes, ActinopZanes ferrugineus.</title>
        <authorList>
            <person name="Ding P."/>
        </authorList>
    </citation>
    <scope>NUCLEOTIDE SEQUENCE [LARGE SCALE GENOMIC DNA]</scope>
    <source>
        <strain evidence="1 2">TRM88003</strain>
    </source>
</reference>
<dbReference type="PANTHER" id="PTHR31299">
    <property type="entry name" value="ESTERASE, PUTATIVE (AFU_ORTHOLOGUE AFUA_1G05850)-RELATED"/>
    <property type="match status" value="1"/>
</dbReference>
<proteinExistence type="predicted"/>
<protein>
    <submittedName>
        <fullName evidence="1">Erythromycin esterase family protein</fullName>
    </submittedName>
</protein>
<accession>A0ABT1DHW3</accession>
<dbReference type="Pfam" id="PF05139">
    <property type="entry name" value="Erythro_esteras"/>
    <property type="match status" value="1"/>
</dbReference>
<sequence length="369" mass="40088">MRIDLGPLVERIGDARVVAIGESAHFVREYHSLRQELIGFLHERAGFTTVAFESGFSEGLSVREWMRGGAGDPPADGMTYRFAQCSEMRELLHLMKERSIDYWGLDLPGDLGSFGPALDHLDRLPGAPRSTLSAVRRLVSKFASAYTIPAFSAYREMALIDRDALTLALAELSARLDALPDRPDAVARHEVRLLVLLDQMLRAQAAAVEGAPEYARLNVRDAAMARTAEWILDRTPGRVIIAAANSHIQRRHPMFDVLGTHLSAMLGDDYVAVGVTCEGGRVATRRLAPDAPAMAETVEVGLEPPVAGSIEAAMASGRVTIADPSRFGADKIRLLDLWAEQPVAEAFDLVACVPVSTPTEQAIWSGGRP</sequence>
<dbReference type="SUPFAM" id="SSF159501">
    <property type="entry name" value="EreA/ChaN-like"/>
    <property type="match status" value="1"/>
</dbReference>
<comment type="caution">
    <text evidence="1">The sequence shown here is derived from an EMBL/GenBank/DDBJ whole genome shotgun (WGS) entry which is preliminary data.</text>
</comment>
<dbReference type="Gene3D" id="3.40.1660.10">
    <property type="entry name" value="EreA-like (biosynthetic domain)"/>
    <property type="match status" value="2"/>
</dbReference>
<organism evidence="1 2">
    <name type="scientific">Paractinoplanes aksuensis</name>
    <dbReference type="NCBI Taxonomy" id="2939490"/>
    <lineage>
        <taxon>Bacteria</taxon>
        <taxon>Bacillati</taxon>
        <taxon>Actinomycetota</taxon>
        <taxon>Actinomycetes</taxon>
        <taxon>Micromonosporales</taxon>
        <taxon>Micromonosporaceae</taxon>
        <taxon>Paractinoplanes</taxon>
    </lineage>
</organism>
<dbReference type="CDD" id="cd14728">
    <property type="entry name" value="Ere-like"/>
    <property type="match status" value="1"/>
</dbReference>
<name>A0ABT1DHW3_9ACTN</name>
<keyword evidence="2" id="KW-1185">Reference proteome</keyword>
<dbReference type="RefSeq" id="WP_253236546.1">
    <property type="nucleotide sequence ID" value="NZ_JAMYJR010000004.1"/>
</dbReference>
<evidence type="ECO:0000313" key="2">
    <source>
        <dbReference type="Proteomes" id="UP001523369"/>
    </source>
</evidence>